<dbReference type="Gene3D" id="3.50.30.10">
    <property type="entry name" value="Phosphohistidine domain"/>
    <property type="match status" value="1"/>
</dbReference>
<keyword evidence="4" id="KW-1185">Reference proteome</keyword>
<dbReference type="GO" id="GO:0016740">
    <property type="term" value="F:transferase activity"/>
    <property type="evidence" value="ECO:0007669"/>
    <property type="project" value="UniProtKB-KW"/>
</dbReference>
<dbReference type="PANTHER" id="PTHR43615:SF1">
    <property type="entry name" value="PPDK_N DOMAIN-CONTAINING PROTEIN"/>
    <property type="match status" value="1"/>
</dbReference>
<dbReference type="NCBIfam" id="NF041857">
    <property type="entry name" value="RIF_Ptrans_rph"/>
    <property type="match status" value="1"/>
</dbReference>
<dbReference type="InterPro" id="IPR008279">
    <property type="entry name" value="PEP-util_enz_mobile_dom"/>
</dbReference>
<keyword evidence="3" id="KW-0808">Transferase</keyword>
<reference evidence="3 4" key="1">
    <citation type="submission" date="2024-10" db="EMBL/GenBank/DDBJ databases">
        <title>The Natural Products Discovery Center: Release of the First 8490 Sequenced Strains for Exploring Actinobacteria Biosynthetic Diversity.</title>
        <authorList>
            <person name="Kalkreuter E."/>
            <person name="Kautsar S.A."/>
            <person name="Yang D."/>
            <person name="Bader C.D."/>
            <person name="Teijaro C.N."/>
            <person name="Fluegel L."/>
            <person name="Davis C.M."/>
            <person name="Simpson J.R."/>
            <person name="Lauterbach L."/>
            <person name="Steele A.D."/>
            <person name="Gui C."/>
            <person name="Meng S."/>
            <person name="Li G."/>
            <person name="Viehrig K."/>
            <person name="Ye F."/>
            <person name="Su P."/>
            <person name="Kiefer A.F."/>
            <person name="Nichols A."/>
            <person name="Cepeda A.J."/>
            <person name="Yan W."/>
            <person name="Fan B."/>
            <person name="Jiang Y."/>
            <person name="Adhikari A."/>
            <person name="Zheng C.-J."/>
            <person name="Schuster L."/>
            <person name="Cowan T.M."/>
            <person name="Smanski M.J."/>
            <person name="Chevrette M.G."/>
            <person name="De Carvalho L.P.S."/>
            <person name="Shen B."/>
        </authorList>
    </citation>
    <scope>NUCLEOTIDE SEQUENCE [LARGE SCALE GENOMIC DNA]</scope>
    <source>
        <strain evidence="3 4">NPDC004045</strain>
    </source>
</reference>
<dbReference type="RefSeq" id="WP_387701498.1">
    <property type="nucleotide sequence ID" value="NZ_JBIAMX010000012.1"/>
</dbReference>
<evidence type="ECO:0000313" key="4">
    <source>
        <dbReference type="Proteomes" id="UP001601444"/>
    </source>
</evidence>
<dbReference type="Pfam" id="PF00391">
    <property type="entry name" value="PEP-utilizers"/>
    <property type="match status" value="1"/>
</dbReference>
<dbReference type="Gene3D" id="3.30.470.20">
    <property type="entry name" value="ATP-grasp fold, B domain"/>
    <property type="match status" value="1"/>
</dbReference>
<dbReference type="InterPro" id="IPR036637">
    <property type="entry name" value="Phosphohistidine_dom_sf"/>
</dbReference>
<dbReference type="InterPro" id="IPR051549">
    <property type="entry name" value="PEP_Utilizing_Enz"/>
</dbReference>
<comment type="caution">
    <text evidence="3">The sequence shown here is derived from an EMBL/GenBank/DDBJ whole genome shotgun (WGS) entry which is preliminary data.</text>
</comment>
<evidence type="ECO:0000259" key="1">
    <source>
        <dbReference type="Pfam" id="PF00391"/>
    </source>
</evidence>
<accession>A0ABW6PRM1</accession>
<organism evidence="3 4">
    <name type="scientific">Nocardia thailandica</name>
    <dbReference type="NCBI Taxonomy" id="257275"/>
    <lineage>
        <taxon>Bacteria</taxon>
        <taxon>Bacillati</taxon>
        <taxon>Actinomycetota</taxon>
        <taxon>Actinomycetes</taxon>
        <taxon>Mycobacteriales</taxon>
        <taxon>Nocardiaceae</taxon>
        <taxon>Nocardia</taxon>
    </lineage>
</organism>
<feature type="domain" description="PEP-utilising enzyme mobile" evidence="1">
    <location>
        <begin position="789"/>
        <end position="859"/>
    </location>
</feature>
<name>A0ABW6PRM1_9NOCA</name>
<evidence type="ECO:0000259" key="2">
    <source>
        <dbReference type="Pfam" id="PF01326"/>
    </source>
</evidence>
<dbReference type="NCBIfam" id="NF004879">
    <property type="entry name" value="PRK06241.1-4"/>
    <property type="match status" value="1"/>
</dbReference>
<dbReference type="EMBL" id="JBIAMX010000012">
    <property type="protein sequence ID" value="MFF0545009.1"/>
    <property type="molecule type" value="Genomic_DNA"/>
</dbReference>
<evidence type="ECO:0000313" key="3">
    <source>
        <dbReference type="EMBL" id="MFF0545009.1"/>
    </source>
</evidence>
<dbReference type="Gene3D" id="3.30.1490.20">
    <property type="entry name" value="ATP-grasp fold, A domain"/>
    <property type="match status" value="1"/>
</dbReference>
<proteinExistence type="predicted"/>
<dbReference type="EC" id="2.7.9.6" evidence="3"/>
<feature type="domain" description="Pyruvate phosphate dikinase AMP/ATP-binding" evidence="2">
    <location>
        <begin position="16"/>
        <end position="313"/>
    </location>
</feature>
<dbReference type="NCBIfam" id="NF004877">
    <property type="entry name" value="PRK06241.1-2"/>
    <property type="match status" value="1"/>
</dbReference>
<dbReference type="InterPro" id="IPR013815">
    <property type="entry name" value="ATP_grasp_subdomain_1"/>
</dbReference>
<dbReference type="SUPFAM" id="SSF56059">
    <property type="entry name" value="Glutathione synthetase ATP-binding domain-like"/>
    <property type="match status" value="1"/>
</dbReference>
<dbReference type="SUPFAM" id="SSF52009">
    <property type="entry name" value="Phosphohistidine domain"/>
    <property type="match status" value="1"/>
</dbReference>
<dbReference type="Pfam" id="PF01326">
    <property type="entry name" value="PPDK_N"/>
    <property type="match status" value="1"/>
</dbReference>
<sequence>MAYVLDFPEIDATSVASVGGKGANLGELARVDGVRVPDGFCVTTAAFRRVLSAVPGIEDRLDALSAVDPADRAAVAAHSAGIRAAFEDCAVPDDIAAAITGGYARLGADTACAVRSSATAEDLPTASFAGQQDTYLNVVGAASVLAHVRRCWASLFTERAVTYRQRNGFGHRAVDMAVVVQRMVFPRAAGILVTADPVTSDRTVVSVDAGFGLGEALVSGLVNADVYQVRAGAITAKTVATKKIAMEAVPGGGTRVRELDADRQRAQVLTEEEILRLAALGRRIEAHFGSPQDVEWCLDGDDFRIVQSRPLTTLFPIPDAPDDAPRVYVSVGHQQMMTDAMKPLGLSVWQLTSPAPMRHAGGRLFVDITPRLASAATRPALVAVLGKDPLTGDALRTVLERDFVPLSEDETPAAAPAPAAPLIEADPALVAELVAESERSVAALEREIDTRSGTDLLDFVEADIQELRRVLFNARSLQAITAGMEAAEWLNERLGEWLGEKNAADVLTQSVPGNVTSEMGLALLDVADVIRPHPEVVAYLRHVEESGADGDGFLDELARRRGGPEARAALERFLDRYGMRCVGEIDITRTRWSEQPTALVPTLLGNIANFAPGEGERRFEEGRRAAERQAREFLERVRALPDGARRAEETRAMIDRVRTFAGYREYPKYGMVVRYAVYKRALLRQAAELVRAGVLERSEDIYFLTFDELREVVGTGRVAPGLIRDRAEAFRFYRTLTPPRILTSDGTALSGAYHRDDLPDGALPGMAVSAGTVEGRARVVTDIARADLAPGDILVTPYTDPSWTPLFVAVTGLVTEVGGPMTHGAVIAREYGLPAVVGVENATALIRDGQRIRVHGTEGYVEILPAG</sequence>
<dbReference type="Proteomes" id="UP001601444">
    <property type="component" value="Unassembled WGS sequence"/>
</dbReference>
<dbReference type="InterPro" id="IPR002192">
    <property type="entry name" value="PPDK_AMP/ATP-bd"/>
</dbReference>
<dbReference type="PANTHER" id="PTHR43615">
    <property type="entry name" value="PHOSPHOENOLPYRUVATE SYNTHASE-RELATED"/>
    <property type="match status" value="1"/>
</dbReference>
<gene>
    <name evidence="3" type="primary">rph</name>
    <name evidence="3" type="ORF">ACFYTF_19445</name>
</gene>
<protein>
    <submittedName>
        <fullName evidence="3">Rifamycin-inactivating phosphotransferase</fullName>
        <ecNumber evidence="3">2.7.9.6</ecNumber>
    </submittedName>
</protein>